<evidence type="ECO:0000313" key="1">
    <source>
        <dbReference type="EMBL" id="MPN45795.1"/>
    </source>
</evidence>
<name>A0A645I3C9_9ZZZZ</name>
<sequence>MLGSTFSDIRLYVNAQNLITLTSYTGLDPEFLNGNIWDRSYDGGAYPNPYGVTFGAQISF</sequence>
<organism evidence="1">
    <name type="scientific">bioreactor metagenome</name>
    <dbReference type="NCBI Taxonomy" id="1076179"/>
    <lineage>
        <taxon>unclassified sequences</taxon>
        <taxon>metagenomes</taxon>
        <taxon>ecological metagenomes</taxon>
    </lineage>
</organism>
<protein>
    <recommendedName>
        <fullName evidence="2">TonB-dependent receptor-like beta-barrel domain-containing protein</fullName>
    </recommendedName>
</protein>
<reference evidence="1" key="1">
    <citation type="submission" date="2019-08" db="EMBL/GenBank/DDBJ databases">
        <authorList>
            <person name="Kucharzyk K."/>
            <person name="Murdoch R.W."/>
            <person name="Higgins S."/>
            <person name="Loffler F."/>
        </authorList>
    </citation>
    <scope>NUCLEOTIDE SEQUENCE</scope>
</reference>
<dbReference type="EMBL" id="VSSQ01105942">
    <property type="protein sequence ID" value="MPN45795.1"/>
    <property type="molecule type" value="Genomic_DNA"/>
</dbReference>
<comment type="caution">
    <text evidence="1">The sequence shown here is derived from an EMBL/GenBank/DDBJ whole genome shotgun (WGS) entry which is preliminary data.</text>
</comment>
<dbReference type="AlphaFoldDB" id="A0A645I3C9"/>
<accession>A0A645I3C9</accession>
<gene>
    <name evidence="1" type="ORF">SDC9_193367</name>
</gene>
<evidence type="ECO:0008006" key="2">
    <source>
        <dbReference type="Google" id="ProtNLM"/>
    </source>
</evidence>
<proteinExistence type="predicted"/>